<proteinExistence type="predicted"/>
<comment type="caution">
    <text evidence="2">The sequence shown here is derived from an EMBL/GenBank/DDBJ whole genome shotgun (WGS) entry which is preliminary data.</text>
</comment>
<evidence type="ECO:0000256" key="1">
    <source>
        <dbReference type="SAM" id="Phobius"/>
    </source>
</evidence>
<sequence>MRFRKTIGIYLGSIFFLGICVIISFVELHINENCILFFVKKYEGKYERTSLLDSQFLSKNSYYFYSVMLDSKSKDGTNSIKVHIIKYNKLCVKNHIVFI</sequence>
<protein>
    <submittedName>
        <fullName evidence="2">Uncharacterized protein</fullName>
    </submittedName>
</protein>
<evidence type="ECO:0000313" key="3">
    <source>
        <dbReference type="Proteomes" id="UP000656077"/>
    </source>
</evidence>
<keyword evidence="1" id="KW-0812">Transmembrane</keyword>
<keyword evidence="1" id="KW-1133">Transmembrane helix</keyword>
<keyword evidence="1" id="KW-0472">Membrane</keyword>
<dbReference type="Proteomes" id="UP000656077">
    <property type="component" value="Unassembled WGS sequence"/>
</dbReference>
<dbReference type="AlphaFoldDB" id="A0A964W5H7"/>
<dbReference type="EMBL" id="WSRQ01000113">
    <property type="protein sequence ID" value="MVX67283.1"/>
    <property type="molecule type" value="Genomic_DNA"/>
</dbReference>
<evidence type="ECO:0000313" key="2">
    <source>
        <dbReference type="EMBL" id="MVX67283.1"/>
    </source>
</evidence>
<gene>
    <name evidence="2" type="ORF">GKZ28_26975</name>
</gene>
<organism evidence="2 3">
    <name type="scientific">Clostridium chromiireducens</name>
    <dbReference type="NCBI Taxonomy" id="225345"/>
    <lineage>
        <taxon>Bacteria</taxon>
        <taxon>Bacillati</taxon>
        <taxon>Bacillota</taxon>
        <taxon>Clostridia</taxon>
        <taxon>Eubacteriales</taxon>
        <taxon>Clostridiaceae</taxon>
        <taxon>Clostridium</taxon>
    </lineage>
</organism>
<name>A0A964W5H7_9CLOT</name>
<reference evidence="2" key="1">
    <citation type="submission" date="2019-12" db="EMBL/GenBank/DDBJ databases">
        <title>Microbes associate with the intestines of laboratory mice.</title>
        <authorList>
            <person name="Navarre W."/>
            <person name="Wong E."/>
        </authorList>
    </citation>
    <scope>NUCLEOTIDE SEQUENCE</scope>
    <source>
        <strain evidence="2">NM79_F5</strain>
    </source>
</reference>
<feature type="transmembrane region" description="Helical" evidence="1">
    <location>
        <begin position="7"/>
        <end position="26"/>
    </location>
</feature>
<accession>A0A964W5H7</accession>